<evidence type="ECO:0000313" key="5">
    <source>
        <dbReference type="Proteomes" id="UP000183257"/>
    </source>
</evidence>
<dbReference type="GO" id="GO:0032259">
    <property type="term" value="P:methylation"/>
    <property type="evidence" value="ECO:0007669"/>
    <property type="project" value="UniProtKB-KW"/>
</dbReference>
<dbReference type="CDD" id="cd02440">
    <property type="entry name" value="AdoMet_MTases"/>
    <property type="match status" value="1"/>
</dbReference>
<dbReference type="SUPFAM" id="SSF53335">
    <property type="entry name" value="S-adenosyl-L-methionine-dependent methyltransferases"/>
    <property type="match status" value="1"/>
</dbReference>
<keyword evidence="5" id="KW-1185">Reference proteome</keyword>
<dbReference type="Proteomes" id="UP000183257">
    <property type="component" value="Unassembled WGS sequence"/>
</dbReference>
<keyword evidence="4" id="KW-0808">Transferase</keyword>
<dbReference type="InterPro" id="IPR002052">
    <property type="entry name" value="DNA_methylase_N6_adenine_CS"/>
</dbReference>
<name>A0A1K1MLR2_9FLAO</name>
<feature type="domain" description="Methyltransferase small" evidence="3">
    <location>
        <begin position="176"/>
        <end position="307"/>
    </location>
</feature>
<dbReference type="AlphaFoldDB" id="A0A1K1MLR2"/>
<dbReference type="InterPro" id="IPR007848">
    <property type="entry name" value="Small_mtfrase_dom"/>
</dbReference>
<dbReference type="GO" id="GO:0008170">
    <property type="term" value="F:N-methyltransferase activity"/>
    <property type="evidence" value="ECO:0007669"/>
    <property type="project" value="UniProtKB-ARBA"/>
</dbReference>
<organism evidence="4 5">
    <name type="scientific">Cellulophaga fucicola</name>
    <dbReference type="NCBI Taxonomy" id="76595"/>
    <lineage>
        <taxon>Bacteria</taxon>
        <taxon>Pseudomonadati</taxon>
        <taxon>Bacteroidota</taxon>
        <taxon>Flavobacteriia</taxon>
        <taxon>Flavobacteriales</taxon>
        <taxon>Flavobacteriaceae</taxon>
        <taxon>Cellulophaga</taxon>
    </lineage>
</organism>
<dbReference type="GO" id="GO:0008757">
    <property type="term" value="F:S-adenosylmethionine-dependent methyltransferase activity"/>
    <property type="evidence" value="ECO:0007669"/>
    <property type="project" value="UniProtKB-ARBA"/>
</dbReference>
<keyword evidence="1 4" id="KW-0489">Methyltransferase</keyword>
<sequence>MSTDITINKPKPIPTKKGLQLFNRSADVKNTMQTLEAGKSVLITDFYSNGLTLLKEVQLYLKRRMPNKTFNEQRAFRAAYRKLSNLILIEIADQKLTVSKAPSIGWLQKFYAEEKSSFLLPFPQVQGLNSSWQWYTNGIIIPVLRNKIHPYYGTYFPTRFDHLILFDNWLKRYSGPKKTAIDIGIGSGILSYQMVKHGFQKVFGTDTNPNAIAGLKEFLGDTKLSRKIELDQGHLFGAWEKQTELIVFNPPWLPKTSENDKNDEAIYYNETLFPDFFTEAKKRLLPDGKLVILFSNLAEITSVTKDHPIEIELAKGNRFTLEKCIKKTVKTASDKTKRDQHWRALEEVQLWILNHK</sequence>
<dbReference type="RefSeq" id="WP_072302373.1">
    <property type="nucleotide sequence ID" value="NZ_FPIY01000001.1"/>
</dbReference>
<dbReference type="GO" id="GO:0003676">
    <property type="term" value="F:nucleic acid binding"/>
    <property type="evidence" value="ECO:0007669"/>
    <property type="project" value="InterPro"/>
</dbReference>
<evidence type="ECO:0000313" key="4">
    <source>
        <dbReference type="EMBL" id="SFW24100.1"/>
    </source>
</evidence>
<dbReference type="EMBL" id="FPIY01000001">
    <property type="protein sequence ID" value="SFW24100.1"/>
    <property type="molecule type" value="Genomic_DNA"/>
</dbReference>
<evidence type="ECO:0000256" key="2">
    <source>
        <dbReference type="ARBA" id="ARBA00022691"/>
    </source>
</evidence>
<evidence type="ECO:0000256" key="1">
    <source>
        <dbReference type="ARBA" id="ARBA00022603"/>
    </source>
</evidence>
<evidence type="ECO:0000259" key="3">
    <source>
        <dbReference type="Pfam" id="PF05175"/>
    </source>
</evidence>
<dbReference type="Gene3D" id="3.40.50.150">
    <property type="entry name" value="Vaccinia Virus protein VP39"/>
    <property type="match status" value="1"/>
</dbReference>
<protein>
    <submittedName>
        <fullName evidence="4">Methyltransferase small domain-containing protein</fullName>
    </submittedName>
</protein>
<dbReference type="STRING" id="76595.SAMN05660313_00712"/>
<accession>A0A1K1MLR2</accession>
<reference evidence="5" key="1">
    <citation type="submission" date="2016-11" db="EMBL/GenBank/DDBJ databases">
        <authorList>
            <person name="Varghese N."/>
            <person name="Submissions S."/>
        </authorList>
    </citation>
    <scope>NUCLEOTIDE SEQUENCE [LARGE SCALE GENOMIC DNA]</scope>
    <source>
        <strain evidence="5">DSM 24786</strain>
    </source>
</reference>
<proteinExistence type="predicted"/>
<dbReference type="OrthoDB" id="267914at2"/>
<dbReference type="Pfam" id="PF05175">
    <property type="entry name" value="MTS"/>
    <property type="match status" value="1"/>
</dbReference>
<keyword evidence="2" id="KW-0949">S-adenosyl-L-methionine</keyword>
<dbReference type="PROSITE" id="PS00092">
    <property type="entry name" value="N6_MTASE"/>
    <property type="match status" value="1"/>
</dbReference>
<dbReference type="InterPro" id="IPR029063">
    <property type="entry name" value="SAM-dependent_MTases_sf"/>
</dbReference>
<gene>
    <name evidence="4" type="ORF">SAMN05660313_00712</name>
</gene>